<organism evidence="1 2">
    <name type="scientific">Puccinia graminis f. sp. tritici</name>
    <dbReference type="NCBI Taxonomy" id="56615"/>
    <lineage>
        <taxon>Eukaryota</taxon>
        <taxon>Fungi</taxon>
        <taxon>Dikarya</taxon>
        <taxon>Basidiomycota</taxon>
        <taxon>Pucciniomycotina</taxon>
        <taxon>Pucciniomycetes</taxon>
        <taxon>Pucciniales</taxon>
        <taxon>Pucciniaceae</taxon>
        <taxon>Puccinia</taxon>
    </lineage>
</organism>
<dbReference type="OrthoDB" id="2506053at2759"/>
<comment type="caution">
    <text evidence="1">The sequence shown here is derived from an EMBL/GenBank/DDBJ whole genome shotgun (WGS) entry which is preliminary data.</text>
</comment>
<sequence length="102" mass="11644">MALEMLMNIQFKTKEQNIVKLHLGMSHRISAVLIISGRWSNKPKFHMLLHLPPSIRISKFGPASLLATEKFESYCIILHTASIHSISNQIFPNHDSEKSFSE</sequence>
<name>A0A5B0QNJ7_PUCGR</name>
<evidence type="ECO:0000313" key="2">
    <source>
        <dbReference type="Proteomes" id="UP000324748"/>
    </source>
</evidence>
<keyword evidence="2" id="KW-1185">Reference proteome</keyword>
<proteinExistence type="predicted"/>
<reference evidence="1 2" key="1">
    <citation type="submission" date="2019-05" db="EMBL/GenBank/DDBJ databases">
        <title>Emergence of the Ug99 lineage of the wheat stem rust pathogen through somatic hybridization.</title>
        <authorList>
            <person name="Li F."/>
            <person name="Upadhyaya N.M."/>
            <person name="Sperschneider J."/>
            <person name="Matny O."/>
            <person name="Nguyen-Phuc H."/>
            <person name="Mago R."/>
            <person name="Raley C."/>
            <person name="Miller M.E."/>
            <person name="Silverstein K.A.T."/>
            <person name="Henningsen E."/>
            <person name="Hirsch C.D."/>
            <person name="Visser B."/>
            <person name="Pretorius Z.A."/>
            <person name="Steffenson B.J."/>
            <person name="Schwessinger B."/>
            <person name="Dodds P.N."/>
            <person name="Figueroa M."/>
        </authorList>
    </citation>
    <scope>NUCLEOTIDE SEQUENCE [LARGE SCALE GENOMIC DNA]</scope>
    <source>
        <strain evidence="1">21-0</strain>
    </source>
</reference>
<protein>
    <submittedName>
        <fullName evidence="1">Uncharacterized protein</fullName>
    </submittedName>
</protein>
<dbReference type="EMBL" id="VSWC01000014">
    <property type="protein sequence ID" value="KAA1114700.1"/>
    <property type="molecule type" value="Genomic_DNA"/>
</dbReference>
<dbReference type="AlphaFoldDB" id="A0A5B0QNJ7"/>
<gene>
    <name evidence="1" type="ORF">PGT21_050164</name>
</gene>
<accession>A0A5B0QNJ7</accession>
<dbReference type="Proteomes" id="UP000324748">
    <property type="component" value="Unassembled WGS sequence"/>
</dbReference>
<evidence type="ECO:0000313" key="1">
    <source>
        <dbReference type="EMBL" id="KAA1114700.1"/>
    </source>
</evidence>